<evidence type="ECO:0000313" key="6">
    <source>
        <dbReference type="Proteomes" id="UP000018877"/>
    </source>
</evidence>
<accession>A0AB94IKK0</accession>
<dbReference type="Gene3D" id="3.90.550.10">
    <property type="entry name" value="Spore Coat Polysaccharide Biosynthesis Protein SpsA, Chain A"/>
    <property type="match status" value="1"/>
</dbReference>
<dbReference type="GO" id="GO:0016757">
    <property type="term" value="F:glycosyltransferase activity"/>
    <property type="evidence" value="ECO:0007669"/>
    <property type="project" value="UniProtKB-KW"/>
</dbReference>
<proteinExistence type="inferred from homology"/>
<dbReference type="CDD" id="cd00761">
    <property type="entry name" value="Glyco_tranf_GTA_type"/>
    <property type="match status" value="1"/>
</dbReference>
<dbReference type="RefSeq" id="WP_024029590.1">
    <property type="nucleotide sequence ID" value="NZ_ALAN01000092.1"/>
</dbReference>
<dbReference type="InterPro" id="IPR001173">
    <property type="entry name" value="Glyco_trans_2-like"/>
</dbReference>
<dbReference type="EMBL" id="ALAN01000092">
    <property type="protein sequence ID" value="ETI67559.1"/>
    <property type="molecule type" value="Genomic_DNA"/>
</dbReference>
<evidence type="ECO:0000256" key="2">
    <source>
        <dbReference type="ARBA" id="ARBA00022676"/>
    </source>
</evidence>
<dbReference type="PANTHER" id="PTHR22916">
    <property type="entry name" value="GLYCOSYLTRANSFERASE"/>
    <property type="match status" value="1"/>
</dbReference>
<dbReference type="PANTHER" id="PTHR22916:SF51">
    <property type="entry name" value="GLYCOSYLTRANSFERASE EPSH-RELATED"/>
    <property type="match status" value="1"/>
</dbReference>
<name>A0AB94IKK0_9BACI</name>
<keyword evidence="2" id="KW-0328">Glycosyltransferase</keyword>
<dbReference type="Proteomes" id="UP000018877">
    <property type="component" value="Unassembled WGS sequence"/>
</dbReference>
<evidence type="ECO:0000256" key="1">
    <source>
        <dbReference type="ARBA" id="ARBA00006739"/>
    </source>
</evidence>
<keyword evidence="6" id="KW-1185">Reference proteome</keyword>
<organism evidence="5 6">
    <name type="scientific">Neobacillus vireti LMG 21834</name>
    <dbReference type="NCBI Taxonomy" id="1131730"/>
    <lineage>
        <taxon>Bacteria</taxon>
        <taxon>Bacillati</taxon>
        <taxon>Bacillota</taxon>
        <taxon>Bacilli</taxon>
        <taxon>Bacillales</taxon>
        <taxon>Bacillaceae</taxon>
        <taxon>Neobacillus</taxon>
    </lineage>
</organism>
<dbReference type="InterPro" id="IPR029044">
    <property type="entry name" value="Nucleotide-diphossugar_trans"/>
</dbReference>
<evidence type="ECO:0000313" key="5">
    <source>
        <dbReference type="EMBL" id="ETI67559.1"/>
    </source>
</evidence>
<evidence type="ECO:0000259" key="4">
    <source>
        <dbReference type="Pfam" id="PF00535"/>
    </source>
</evidence>
<comment type="similarity">
    <text evidence="1">Belongs to the glycosyltransferase 2 family.</text>
</comment>
<evidence type="ECO:0000256" key="3">
    <source>
        <dbReference type="ARBA" id="ARBA00022679"/>
    </source>
</evidence>
<dbReference type="AlphaFoldDB" id="A0AB94IKK0"/>
<reference evidence="5 6" key="1">
    <citation type="journal article" date="2014" name="Environ. Microbiol.">
        <title>The nitrate-ammonifying and nosZ-carrying bacterium Bacillus vireti is a potent source and sink for nitric and nitrous oxide under high nitrate conditions.</title>
        <authorList>
            <person name="Mania D."/>
            <person name="Heylen K."/>
            <person name="van Spanning R.J."/>
            <person name="Frostegard A."/>
        </authorList>
    </citation>
    <scope>NUCLEOTIDE SEQUENCE [LARGE SCALE GENOMIC DNA]</scope>
    <source>
        <strain evidence="5 6">LMG 21834</strain>
    </source>
</reference>
<dbReference type="SUPFAM" id="SSF53448">
    <property type="entry name" value="Nucleotide-diphospho-sugar transferases"/>
    <property type="match status" value="1"/>
</dbReference>
<sequence>MEPNKVSVVVPIYKVEKYLNRCVDSIINQTYSHLEIILINDGSPDKSGTIAEEYAKLDNRIKVIHKENGGLSDARNFGVQYVTGDFTLFVDSDDWIEVNMITELVHNSLKFKADVVQSAFYYAHQDHLLFDNRFYQKDDPPIILDNEALMAELVMNERVKNFAWGKLYKTEIIRDIPFKKGVLFEDVFWAHLVMKRVKTYLILHQPLCYYFQRGDSIVSDYSPRNLDIIKGLKERQIFIEEFYKNLSNESYKVLLKTIFIHYNLLLVNRKKDPKGTNKKELQIYIKKNYVKFINAAEKDNNLKKQLLLFSIHPYFNILFLFFRKLLRKFKIVPTPLGLEKINL</sequence>
<gene>
    <name evidence="5" type="ORF">BAVI_17057</name>
</gene>
<keyword evidence="3" id="KW-0808">Transferase</keyword>
<feature type="domain" description="Glycosyltransferase 2-like" evidence="4">
    <location>
        <begin position="7"/>
        <end position="125"/>
    </location>
</feature>
<comment type="caution">
    <text evidence="5">The sequence shown here is derived from an EMBL/GenBank/DDBJ whole genome shotgun (WGS) entry which is preliminary data.</text>
</comment>
<protein>
    <submittedName>
        <fullName evidence="5">Beta-1,4-galactosyltransferase</fullName>
    </submittedName>
</protein>
<dbReference type="Pfam" id="PF00535">
    <property type="entry name" value="Glycos_transf_2"/>
    <property type="match status" value="1"/>
</dbReference>